<dbReference type="InterPro" id="IPR047647">
    <property type="entry name" value="ISAs1_transpos"/>
</dbReference>
<evidence type="ECO:0000313" key="1">
    <source>
        <dbReference type="EMBL" id="VFK68511.1"/>
    </source>
</evidence>
<dbReference type="EMBL" id="CAADGD010000231">
    <property type="protein sequence ID" value="VFK73614.1"/>
    <property type="molecule type" value="Genomic_DNA"/>
</dbReference>
<evidence type="ECO:0000313" key="2">
    <source>
        <dbReference type="EMBL" id="VFK73614.1"/>
    </source>
</evidence>
<evidence type="ECO:0008006" key="3">
    <source>
        <dbReference type="Google" id="ProtNLM"/>
    </source>
</evidence>
<dbReference type="PANTHER" id="PTHR30298">
    <property type="entry name" value="H REPEAT-ASSOCIATED PREDICTED TRANSPOSASE"/>
    <property type="match status" value="1"/>
</dbReference>
<sequence length="157" mass="17893">MKSTTFACGYVLSFLSKGILRGERYGVCTQIEFRIYRKSKIHARTKISFTHWMRFFSYAFVRLSAARKVGKTLRNLVVTSRIGCVSFLSSGNGIPSENCIAWVMAKLSPKAFQKCFVNWAQSITDLTDGEVVNIDGKTLRRSYDRRNNRFAIHMVSA</sequence>
<proteinExistence type="predicted"/>
<dbReference type="InterPro" id="IPR051698">
    <property type="entry name" value="Transposase_11-like"/>
</dbReference>
<reference evidence="2" key="1">
    <citation type="submission" date="2019-02" db="EMBL/GenBank/DDBJ databases">
        <authorList>
            <person name="Gruber-Vodicka R. H."/>
            <person name="Seah K. B. B."/>
        </authorList>
    </citation>
    <scope>NUCLEOTIDE SEQUENCE</scope>
    <source>
        <strain evidence="2">BECK_BY19</strain>
        <strain evidence="1">BECK_BY8</strain>
    </source>
</reference>
<gene>
    <name evidence="1" type="ORF">BECKUNK1418G_GA0071005_12411</name>
    <name evidence="2" type="ORF">BECKUNK1418H_GA0071006_12311</name>
</gene>
<organism evidence="2">
    <name type="scientific">Candidatus Kentrum sp. UNK</name>
    <dbReference type="NCBI Taxonomy" id="2126344"/>
    <lineage>
        <taxon>Bacteria</taxon>
        <taxon>Pseudomonadati</taxon>
        <taxon>Pseudomonadota</taxon>
        <taxon>Gammaproteobacteria</taxon>
        <taxon>Candidatus Kentrum</taxon>
    </lineage>
</organism>
<name>A0A451B5P7_9GAMM</name>
<dbReference type="PANTHER" id="PTHR30298:SF0">
    <property type="entry name" value="PROTEIN YBFL-RELATED"/>
    <property type="match status" value="1"/>
</dbReference>
<accession>A0A451B5P7</accession>
<protein>
    <recommendedName>
        <fullName evidence="3">Transposase</fullName>
    </recommendedName>
</protein>
<dbReference type="AlphaFoldDB" id="A0A451B5P7"/>
<dbReference type="EMBL" id="CAADFZ010000241">
    <property type="protein sequence ID" value="VFK68511.1"/>
    <property type="molecule type" value="Genomic_DNA"/>
</dbReference>
<dbReference type="NCBIfam" id="NF033564">
    <property type="entry name" value="transpos_ISAs1"/>
    <property type="match status" value="1"/>
</dbReference>